<feature type="region of interest" description="Disordered" evidence="1">
    <location>
        <begin position="347"/>
        <end position="389"/>
    </location>
</feature>
<feature type="compositionally biased region" description="Polar residues" evidence="1">
    <location>
        <begin position="211"/>
        <end position="230"/>
    </location>
</feature>
<dbReference type="Proteomes" id="UP000515163">
    <property type="component" value="Unplaced"/>
</dbReference>
<evidence type="ECO:0000256" key="1">
    <source>
        <dbReference type="SAM" id="MobiDB-lite"/>
    </source>
</evidence>
<feature type="compositionally biased region" description="Polar residues" evidence="1">
    <location>
        <begin position="47"/>
        <end position="58"/>
    </location>
</feature>
<reference evidence="3" key="1">
    <citation type="submission" date="2025-08" db="UniProtKB">
        <authorList>
            <consortium name="RefSeq"/>
        </authorList>
    </citation>
    <scope>IDENTIFICATION</scope>
    <source>
        <tissue evidence="3">Tentacle</tissue>
    </source>
</reference>
<dbReference type="AlphaFoldDB" id="A0A6P8HKD2"/>
<evidence type="ECO:0000313" key="3">
    <source>
        <dbReference type="RefSeq" id="XP_031553152.1"/>
    </source>
</evidence>
<dbReference type="RefSeq" id="XP_031553152.1">
    <property type="nucleotide sequence ID" value="XM_031697292.1"/>
</dbReference>
<protein>
    <submittedName>
        <fullName evidence="3">Uncharacterized protein LOC116290288</fullName>
    </submittedName>
</protein>
<dbReference type="InParanoid" id="A0A6P8HKD2"/>
<evidence type="ECO:0000313" key="2">
    <source>
        <dbReference type="Proteomes" id="UP000515163"/>
    </source>
</evidence>
<dbReference type="GeneID" id="116290288"/>
<keyword evidence="2" id="KW-1185">Reference proteome</keyword>
<feature type="region of interest" description="Disordered" evidence="1">
    <location>
        <begin position="211"/>
        <end position="237"/>
    </location>
</feature>
<organism evidence="2 3">
    <name type="scientific">Actinia tenebrosa</name>
    <name type="common">Australian red waratah sea anemone</name>
    <dbReference type="NCBI Taxonomy" id="6105"/>
    <lineage>
        <taxon>Eukaryota</taxon>
        <taxon>Metazoa</taxon>
        <taxon>Cnidaria</taxon>
        <taxon>Anthozoa</taxon>
        <taxon>Hexacorallia</taxon>
        <taxon>Actiniaria</taxon>
        <taxon>Actiniidae</taxon>
        <taxon>Actinia</taxon>
    </lineage>
</organism>
<gene>
    <name evidence="3" type="primary">LOC116290288</name>
</gene>
<dbReference type="OrthoDB" id="5978938at2759"/>
<feature type="compositionally biased region" description="Basic and acidic residues" evidence="1">
    <location>
        <begin position="347"/>
        <end position="364"/>
    </location>
</feature>
<name>A0A6P8HKD2_ACTTE</name>
<accession>A0A6P8HKD2</accession>
<dbReference type="KEGG" id="aten:116290288"/>
<feature type="region of interest" description="Disordered" evidence="1">
    <location>
        <begin position="24"/>
        <end position="69"/>
    </location>
</feature>
<sequence>MSVESLIPMVNRWLEGVHSAMAINSASQDESSEDEIEDEEDAELSSPTSDKTASTTPDPRSGHDCDKRKPFKSRFFKRTKEKCIDYNDNVADSTPDLLPNIASKRSLSTEDLPRNLERFSGHYDIEQNSQEPSYFCYSHSHTKRDSFDSTVAQRPFSPCSTLAASDQFSVCEEDIVLMSPRFRGISSQRRASDGMVQRIPVQWTMPESNHGFSSSSIDVNGTCSRSSSRPATPATPVSPFIKIKASGGFKLPPLNAPNPRRPKLQELPSITISENSGSSSQGSLESFIDEQPCAAPKNLEQTLINTAEGKSLSAVKNAKHLLQRRRGSLPTVMSAIRNSALPIVKEEHPHTEEENKKPARDKHVNLQIPRHRFRSKSLDGQLGTASEWEQYKARAMERRAQLP</sequence>
<proteinExistence type="predicted"/>
<feature type="compositionally biased region" description="Acidic residues" evidence="1">
    <location>
        <begin position="30"/>
        <end position="43"/>
    </location>
</feature>